<keyword evidence="2" id="KW-0677">Repeat</keyword>
<accession>A0A1J1J8E6</accession>
<sequence>MRDNTPPTSPYNSNAEDEIIYEIDDINEFEEVEELSDNEEVLEDENMEDVIENQPPERDDSFLTFNKHNSALFCGSFHPDGVLAVTGGEDDKAFVWKIETGEVVYEVTEHKDSVVAVEFSYDGGYLATADMAGEVKVFKVEKNYKKVWEYSMGDISWMKWHRKSNVLLAGSEVGEIFIWRIPSGECKVLQGTGEKCEVAMFTNDDRMLAAGYGDGTFKLWDVKNQQTVQNISSVTSNTDTENSEVSSIISLSTDSENNIVIAGCVDGTAKLFGPNGLIGHLTIPSSNSETSSVEQVLIDYPGFDLKIAVTGSLDGKVIIWDVAHQTLRNECKDENPTGITKLIWLKDFMVLGGTLGGSIKVWNIRNGEKIFTLLGHANNIHDIAYHKEKNLLLSVSEDKTAKIFKISDYF</sequence>
<dbReference type="Gene3D" id="2.130.10.10">
    <property type="entry name" value="YVTN repeat-like/Quinoprotein amine dehydrogenase"/>
    <property type="match status" value="1"/>
</dbReference>
<dbReference type="Proteomes" id="UP000183832">
    <property type="component" value="Unassembled WGS sequence"/>
</dbReference>
<gene>
    <name evidence="4" type="ORF">CLUMA_CG020170</name>
</gene>
<protein>
    <submittedName>
        <fullName evidence="4">CLUMA_CG020170, isoform A</fullName>
    </submittedName>
</protein>
<dbReference type="InterPro" id="IPR015943">
    <property type="entry name" value="WD40/YVTN_repeat-like_dom_sf"/>
</dbReference>
<dbReference type="InterPro" id="IPR001680">
    <property type="entry name" value="WD40_rpt"/>
</dbReference>
<proteinExistence type="predicted"/>
<evidence type="ECO:0000256" key="3">
    <source>
        <dbReference type="PROSITE-ProRule" id="PRU00221"/>
    </source>
</evidence>
<reference evidence="4 5" key="1">
    <citation type="submission" date="2015-04" db="EMBL/GenBank/DDBJ databases">
        <authorList>
            <person name="Syromyatnikov M.Y."/>
            <person name="Popov V.N."/>
        </authorList>
    </citation>
    <scope>NUCLEOTIDE SEQUENCE [LARGE SCALE GENOMIC DNA]</scope>
</reference>
<dbReference type="SMART" id="SM00320">
    <property type="entry name" value="WD40"/>
    <property type="match status" value="8"/>
</dbReference>
<evidence type="ECO:0000256" key="1">
    <source>
        <dbReference type="ARBA" id="ARBA00022574"/>
    </source>
</evidence>
<evidence type="ECO:0000313" key="4">
    <source>
        <dbReference type="EMBL" id="CRL07185.1"/>
    </source>
</evidence>
<name>A0A1J1J8E6_9DIPT</name>
<evidence type="ECO:0000313" key="5">
    <source>
        <dbReference type="Proteomes" id="UP000183832"/>
    </source>
</evidence>
<evidence type="ECO:0000256" key="2">
    <source>
        <dbReference type="ARBA" id="ARBA00022737"/>
    </source>
</evidence>
<organism evidence="4 5">
    <name type="scientific">Clunio marinus</name>
    <dbReference type="NCBI Taxonomy" id="568069"/>
    <lineage>
        <taxon>Eukaryota</taxon>
        <taxon>Metazoa</taxon>
        <taxon>Ecdysozoa</taxon>
        <taxon>Arthropoda</taxon>
        <taxon>Hexapoda</taxon>
        <taxon>Insecta</taxon>
        <taxon>Pterygota</taxon>
        <taxon>Neoptera</taxon>
        <taxon>Endopterygota</taxon>
        <taxon>Diptera</taxon>
        <taxon>Nematocera</taxon>
        <taxon>Chironomoidea</taxon>
        <taxon>Chironomidae</taxon>
        <taxon>Clunio</taxon>
    </lineage>
</organism>
<dbReference type="AlphaFoldDB" id="A0A1J1J8E6"/>
<dbReference type="PROSITE" id="PS50082">
    <property type="entry name" value="WD_REPEATS_2"/>
    <property type="match status" value="3"/>
</dbReference>
<dbReference type="CDD" id="cd00200">
    <property type="entry name" value="WD40"/>
    <property type="match status" value="1"/>
</dbReference>
<dbReference type="OrthoDB" id="10261640at2759"/>
<dbReference type="InterPro" id="IPR036322">
    <property type="entry name" value="WD40_repeat_dom_sf"/>
</dbReference>
<dbReference type="PROSITE" id="PS50294">
    <property type="entry name" value="WD_REPEATS_REGION"/>
    <property type="match status" value="2"/>
</dbReference>
<dbReference type="EMBL" id="CVRI01000070">
    <property type="protein sequence ID" value="CRL07185.1"/>
    <property type="molecule type" value="Genomic_DNA"/>
</dbReference>
<feature type="repeat" description="WD" evidence="3">
    <location>
        <begin position="189"/>
        <end position="230"/>
    </location>
</feature>
<keyword evidence="1 3" id="KW-0853">WD repeat</keyword>
<dbReference type="STRING" id="568069.A0A1J1J8E6"/>
<feature type="repeat" description="WD" evidence="3">
    <location>
        <begin position="373"/>
        <end position="410"/>
    </location>
</feature>
<keyword evidence="5" id="KW-1185">Reference proteome</keyword>
<feature type="repeat" description="WD" evidence="3">
    <location>
        <begin position="65"/>
        <end position="106"/>
    </location>
</feature>
<dbReference type="Pfam" id="PF00400">
    <property type="entry name" value="WD40"/>
    <property type="match status" value="4"/>
</dbReference>
<dbReference type="InterPro" id="IPR051179">
    <property type="entry name" value="WD_repeat_multifunction"/>
</dbReference>
<dbReference type="PANTHER" id="PTHR19857:SF8">
    <property type="entry name" value="ANGIO-ASSOCIATED MIGRATORY CELL PROTEIN"/>
    <property type="match status" value="1"/>
</dbReference>
<dbReference type="SUPFAM" id="SSF50978">
    <property type="entry name" value="WD40 repeat-like"/>
    <property type="match status" value="1"/>
</dbReference>
<dbReference type="PANTHER" id="PTHR19857">
    <property type="entry name" value="MITOCHONDRIAL DIVISION PROTEIN 1-RELATED"/>
    <property type="match status" value="1"/>
</dbReference>